<feature type="region of interest" description="Disordered" evidence="3">
    <location>
        <begin position="231"/>
        <end position="273"/>
    </location>
</feature>
<dbReference type="InterPro" id="IPR038746">
    <property type="entry name" value="Atat"/>
</dbReference>
<dbReference type="AlphaFoldDB" id="G7YGU1"/>
<feature type="compositionally biased region" description="Polar residues" evidence="3">
    <location>
        <begin position="301"/>
        <end position="314"/>
    </location>
</feature>
<name>G7YGU1_CLOSI</name>
<evidence type="ECO:0000313" key="5">
    <source>
        <dbReference type="EMBL" id="GAA52174.1"/>
    </source>
</evidence>
<dbReference type="Proteomes" id="UP000008909">
    <property type="component" value="Unassembled WGS sequence"/>
</dbReference>
<sequence length="437" mass="50151">MDGQILYGAYVRPLLECTNQAAYSRRKNDVTLIERVQLAATKMVIGLKPAVYGTRLAVLDLHPLEYRRFRGNLKLTYAPFKQGLAHRFFIDDPANSLRDHDLYILSDVNLNRVIGFLKTGKKRLFMHDKEGLCTETEPLCVLDFYVHESCQRMGHGKRLFDYMLQVENVAPQSLAIDSPSRKMLHFLSRHYHLDRPIFSSNNFVIYPGFFSFPSNIRKIYQDFRTVYSPTDRKTVSSYGDPPSPRKSRSSQLVRTADNRKQPHYSTPHTEITVRSAMELTSPLQAKTDWKPSSPAHANGKLVTSTDPRNVTSRSIDSDCKNAEKSSKGDVEKNPSSYFSCIDTQNYSVISSEELRLLRGLPDGRRTSHGYSYLNAVRNHNGHRKLCKLIFFANVCFVETDDLQLRKDNRRYLQQSNLCALGVNNRLKRLKAAYSMFE</sequence>
<dbReference type="CDD" id="cd04301">
    <property type="entry name" value="NAT_SF"/>
    <property type="match status" value="1"/>
</dbReference>
<keyword evidence="6" id="KW-1185">Reference proteome</keyword>
<evidence type="ECO:0000313" key="6">
    <source>
        <dbReference type="Proteomes" id="UP000008909"/>
    </source>
</evidence>
<feature type="compositionally biased region" description="Basic and acidic residues" evidence="3">
    <location>
        <begin position="315"/>
        <end position="332"/>
    </location>
</feature>
<organism evidence="5 6">
    <name type="scientific">Clonorchis sinensis</name>
    <name type="common">Chinese liver fluke</name>
    <dbReference type="NCBI Taxonomy" id="79923"/>
    <lineage>
        <taxon>Eukaryota</taxon>
        <taxon>Metazoa</taxon>
        <taxon>Spiralia</taxon>
        <taxon>Lophotrochozoa</taxon>
        <taxon>Platyhelminthes</taxon>
        <taxon>Trematoda</taxon>
        <taxon>Digenea</taxon>
        <taxon>Opisthorchiida</taxon>
        <taxon>Opisthorchiata</taxon>
        <taxon>Opisthorchiidae</taxon>
        <taxon>Clonorchis</taxon>
    </lineage>
</organism>
<keyword evidence="1 5" id="KW-0808">Transferase</keyword>
<dbReference type="InterPro" id="IPR016181">
    <property type="entry name" value="Acyl_CoA_acyltransferase"/>
</dbReference>
<dbReference type="SUPFAM" id="SSF55729">
    <property type="entry name" value="Acyl-CoA N-acyltransferases (Nat)"/>
    <property type="match status" value="1"/>
</dbReference>
<protein>
    <submittedName>
        <fullName evidence="5">Alpha-tubulin N-acetyltransferase</fullName>
    </submittedName>
</protein>
<dbReference type="GO" id="GO:0005874">
    <property type="term" value="C:microtubule"/>
    <property type="evidence" value="ECO:0007669"/>
    <property type="project" value="InterPro"/>
</dbReference>
<proteinExistence type="predicted"/>
<feature type="domain" description="N-acetyltransferase" evidence="4">
    <location>
        <begin position="1"/>
        <end position="210"/>
    </location>
</feature>
<reference key="2">
    <citation type="submission" date="2011-10" db="EMBL/GenBank/DDBJ databases">
        <title>The genome and transcriptome sequence of Clonorchis sinensis provide insights into the carcinogenic liver fluke.</title>
        <authorList>
            <person name="Wang X."/>
            <person name="Huang Y."/>
            <person name="Chen W."/>
            <person name="Liu H."/>
            <person name="Guo L."/>
            <person name="Chen Y."/>
            <person name="Luo F."/>
            <person name="Zhou W."/>
            <person name="Sun J."/>
            <person name="Mao Q."/>
            <person name="Liang P."/>
            <person name="Zhou C."/>
            <person name="Tian Y."/>
            <person name="Men J."/>
            <person name="Lv X."/>
            <person name="Huang L."/>
            <person name="Zhou J."/>
            <person name="Hu Y."/>
            <person name="Li R."/>
            <person name="Zhang F."/>
            <person name="Lei H."/>
            <person name="Li X."/>
            <person name="Hu X."/>
            <person name="Liang C."/>
            <person name="Xu J."/>
            <person name="Wu Z."/>
            <person name="Yu X."/>
        </authorList>
    </citation>
    <scope>NUCLEOTIDE SEQUENCE</scope>
    <source>
        <strain>Henan</strain>
    </source>
</reference>
<dbReference type="InterPro" id="IPR007965">
    <property type="entry name" value="GNAT_ATAT"/>
</dbReference>
<dbReference type="PROSITE" id="PS51730">
    <property type="entry name" value="GNAT_ATAT"/>
    <property type="match status" value="1"/>
</dbReference>
<evidence type="ECO:0000256" key="3">
    <source>
        <dbReference type="SAM" id="MobiDB-lite"/>
    </source>
</evidence>
<dbReference type="PANTHER" id="PTHR12327:SF0">
    <property type="entry name" value="ALPHA-TUBULIN N-ACETYLTRANSFERASE 1"/>
    <property type="match status" value="1"/>
</dbReference>
<evidence type="ECO:0000256" key="2">
    <source>
        <dbReference type="ARBA" id="ARBA00023315"/>
    </source>
</evidence>
<dbReference type="Pfam" id="PF05301">
    <property type="entry name" value="Acetyltransf_16"/>
    <property type="match status" value="1"/>
</dbReference>
<keyword evidence="2" id="KW-0012">Acyltransferase</keyword>
<feature type="region of interest" description="Disordered" evidence="3">
    <location>
        <begin position="285"/>
        <end position="332"/>
    </location>
</feature>
<dbReference type="EMBL" id="DF143250">
    <property type="protein sequence ID" value="GAA52174.1"/>
    <property type="molecule type" value="Genomic_DNA"/>
</dbReference>
<dbReference type="PANTHER" id="PTHR12327">
    <property type="entry name" value="ALPHA-TUBULIN N-ACETYLTRANSFERASE 1"/>
    <property type="match status" value="1"/>
</dbReference>
<evidence type="ECO:0000256" key="1">
    <source>
        <dbReference type="ARBA" id="ARBA00022679"/>
    </source>
</evidence>
<accession>G7YGU1</accession>
<evidence type="ECO:0000259" key="4">
    <source>
        <dbReference type="PROSITE" id="PS51730"/>
    </source>
</evidence>
<reference evidence="5" key="1">
    <citation type="journal article" date="2011" name="Genome Biol.">
        <title>The draft genome of the carcinogenic human liver fluke Clonorchis sinensis.</title>
        <authorList>
            <person name="Wang X."/>
            <person name="Chen W."/>
            <person name="Huang Y."/>
            <person name="Sun J."/>
            <person name="Men J."/>
            <person name="Liu H."/>
            <person name="Luo F."/>
            <person name="Guo L."/>
            <person name="Lv X."/>
            <person name="Deng C."/>
            <person name="Zhou C."/>
            <person name="Fan Y."/>
            <person name="Li X."/>
            <person name="Huang L."/>
            <person name="Hu Y."/>
            <person name="Liang C."/>
            <person name="Hu X."/>
            <person name="Xu J."/>
            <person name="Yu X."/>
        </authorList>
    </citation>
    <scope>NUCLEOTIDE SEQUENCE [LARGE SCALE GENOMIC DNA]</scope>
    <source>
        <strain evidence="5">Henan</strain>
    </source>
</reference>
<gene>
    <name evidence="5" type="ORF">CLF_107458</name>
</gene>
<dbReference type="Gene3D" id="3.40.630.30">
    <property type="match status" value="1"/>
</dbReference>
<dbReference type="GO" id="GO:0019799">
    <property type="term" value="F:tubulin N-acetyltransferase activity"/>
    <property type="evidence" value="ECO:0007669"/>
    <property type="project" value="InterPro"/>
</dbReference>